<accession>A0ABW0GD89</accession>
<evidence type="ECO:0000256" key="1">
    <source>
        <dbReference type="SAM" id="MobiDB-lite"/>
    </source>
</evidence>
<proteinExistence type="predicted"/>
<sequence length="137" mass="14209">MLDVSITEVFGGCGCEGCRPTRSIKLEGAAIDAARQLDANHDAIAQQIKALMGQVKDLIGQSKADADALWETIKRETGTEGVKGMRLDTDYLTDHGIAFLHVPVTDASADTGEQDAEPASQDVGAVEAAEAPAAAAA</sequence>
<evidence type="ECO:0000313" key="3">
    <source>
        <dbReference type="Proteomes" id="UP001596166"/>
    </source>
</evidence>
<feature type="region of interest" description="Disordered" evidence="1">
    <location>
        <begin position="106"/>
        <end position="137"/>
    </location>
</feature>
<dbReference type="EMBL" id="JBHSLC010000081">
    <property type="protein sequence ID" value="MFC5358168.1"/>
    <property type="molecule type" value="Genomic_DNA"/>
</dbReference>
<organism evidence="2 3">
    <name type="scientific">Azospirillum himalayense</name>
    <dbReference type="NCBI Taxonomy" id="654847"/>
    <lineage>
        <taxon>Bacteria</taxon>
        <taxon>Pseudomonadati</taxon>
        <taxon>Pseudomonadota</taxon>
        <taxon>Alphaproteobacteria</taxon>
        <taxon>Rhodospirillales</taxon>
        <taxon>Azospirillaceae</taxon>
        <taxon>Azospirillum</taxon>
    </lineage>
</organism>
<dbReference type="Proteomes" id="UP001596166">
    <property type="component" value="Unassembled WGS sequence"/>
</dbReference>
<protein>
    <submittedName>
        <fullName evidence="2">Uncharacterized protein</fullName>
    </submittedName>
</protein>
<keyword evidence="3" id="KW-1185">Reference proteome</keyword>
<evidence type="ECO:0000313" key="2">
    <source>
        <dbReference type="EMBL" id="MFC5358168.1"/>
    </source>
</evidence>
<reference evidence="3" key="1">
    <citation type="journal article" date="2019" name="Int. J. Syst. Evol. Microbiol.">
        <title>The Global Catalogue of Microorganisms (GCM) 10K type strain sequencing project: providing services to taxonomists for standard genome sequencing and annotation.</title>
        <authorList>
            <consortium name="The Broad Institute Genomics Platform"/>
            <consortium name="The Broad Institute Genome Sequencing Center for Infectious Disease"/>
            <person name="Wu L."/>
            <person name="Ma J."/>
        </authorList>
    </citation>
    <scope>NUCLEOTIDE SEQUENCE [LARGE SCALE GENOMIC DNA]</scope>
    <source>
        <strain evidence="3">CCUG 58760</strain>
    </source>
</reference>
<comment type="caution">
    <text evidence="2">The sequence shown here is derived from an EMBL/GenBank/DDBJ whole genome shotgun (WGS) entry which is preliminary data.</text>
</comment>
<feature type="compositionally biased region" description="Low complexity" evidence="1">
    <location>
        <begin position="125"/>
        <end position="137"/>
    </location>
</feature>
<dbReference type="RefSeq" id="WP_376997871.1">
    <property type="nucleotide sequence ID" value="NZ_JBHSLC010000081.1"/>
</dbReference>
<name>A0ABW0GD89_9PROT</name>
<gene>
    <name evidence="2" type="ORF">ACFPMG_24580</name>
</gene>